<proteinExistence type="inferred from homology"/>
<dbReference type="InterPro" id="IPR016445">
    <property type="entry name" value="Rog1_fam"/>
</dbReference>
<dbReference type="EMBL" id="PEDP01001428">
    <property type="protein sequence ID" value="POS83672.1"/>
    <property type="molecule type" value="Genomic_DNA"/>
</dbReference>
<feature type="compositionally biased region" description="Polar residues" evidence="3">
    <location>
        <begin position="318"/>
        <end position="333"/>
    </location>
</feature>
<evidence type="ECO:0000256" key="2">
    <source>
        <dbReference type="ARBA" id="ARBA00022963"/>
    </source>
</evidence>
<dbReference type="GO" id="GO:0047372">
    <property type="term" value="F:monoacylglycerol lipase activity"/>
    <property type="evidence" value="ECO:0007669"/>
    <property type="project" value="TreeGrafter"/>
</dbReference>
<feature type="region of interest" description="Disordered" evidence="3">
    <location>
        <begin position="392"/>
        <end position="412"/>
    </location>
</feature>
<reference evidence="5 6" key="1">
    <citation type="submission" date="2017-10" db="EMBL/GenBank/DDBJ databases">
        <title>Development of genomic resources for the powdery mildew, Erysiphe pulchra.</title>
        <authorList>
            <person name="Wadl P.A."/>
            <person name="Mack B.M."/>
            <person name="Moore G."/>
            <person name="Beltz S.B."/>
        </authorList>
    </citation>
    <scope>NUCLEOTIDE SEQUENCE [LARGE SCALE GENOMIC DNA]</scope>
    <source>
        <strain evidence="5">Cflorida</strain>
    </source>
</reference>
<feature type="compositionally biased region" description="Acidic residues" evidence="3">
    <location>
        <begin position="334"/>
        <end position="343"/>
    </location>
</feature>
<organism evidence="5 6">
    <name type="scientific">Erysiphe pulchra</name>
    <dbReference type="NCBI Taxonomy" id="225359"/>
    <lineage>
        <taxon>Eukaryota</taxon>
        <taxon>Fungi</taxon>
        <taxon>Dikarya</taxon>
        <taxon>Ascomycota</taxon>
        <taxon>Pezizomycotina</taxon>
        <taxon>Leotiomycetes</taxon>
        <taxon>Erysiphales</taxon>
        <taxon>Erysiphaceae</taxon>
        <taxon>Erysiphe</taxon>
    </lineage>
</organism>
<dbReference type="Pfam" id="PF05057">
    <property type="entry name" value="DUF676"/>
    <property type="match status" value="3"/>
</dbReference>
<feature type="domain" description="DUF676" evidence="4">
    <location>
        <begin position="261"/>
        <end position="297"/>
    </location>
</feature>
<dbReference type="STRING" id="225359.A0A2S4PNS9"/>
<dbReference type="PANTHER" id="PTHR12482:SF62">
    <property type="entry name" value="LIPASE ROG1-RELATED"/>
    <property type="match status" value="1"/>
</dbReference>
<protein>
    <recommendedName>
        <fullName evidence="4">DUF676 domain-containing protein</fullName>
    </recommendedName>
</protein>
<feature type="compositionally biased region" description="Basic and acidic residues" evidence="3">
    <location>
        <begin position="246"/>
        <end position="257"/>
    </location>
</feature>
<evidence type="ECO:0000313" key="5">
    <source>
        <dbReference type="EMBL" id="POS83672.1"/>
    </source>
</evidence>
<dbReference type="InterPro" id="IPR044294">
    <property type="entry name" value="Lipase-like"/>
</dbReference>
<name>A0A2S4PNS9_9PEZI</name>
<gene>
    <name evidence="5" type="ORF">EPUL_006662</name>
</gene>
<dbReference type="PANTHER" id="PTHR12482">
    <property type="entry name" value="LIPASE ROG1-RELATED-RELATED"/>
    <property type="match status" value="1"/>
</dbReference>
<comment type="caution">
    <text evidence="5">The sequence shown here is derived from an EMBL/GenBank/DDBJ whole genome shotgun (WGS) entry which is preliminary data.</text>
</comment>
<dbReference type="OrthoDB" id="5368485at2759"/>
<feature type="domain" description="DUF676" evidence="4">
    <location>
        <begin position="330"/>
        <end position="376"/>
    </location>
</feature>
<dbReference type="AlphaFoldDB" id="A0A2S4PNS9"/>
<feature type="region of interest" description="Disordered" evidence="3">
    <location>
        <begin position="294"/>
        <end position="344"/>
    </location>
</feature>
<dbReference type="PIRSF" id="PIRSF005412">
    <property type="entry name" value="UCP005412_abhydr"/>
    <property type="match status" value="1"/>
</dbReference>
<comment type="similarity">
    <text evidence="1">Belongs to the putative lipase ROG1 family.</text>
</comment>
<feature type="region of interest" description="Disordered" evidence="3">
    <location>
        <begin position="237"/>
        <end position="257"/>
    </location>
</feature>
<dbReference type="Proteomes" id="UP000237438">
    <property type="component" value="Unassembled WGS sequence"/>
</dbReference>
<evidence type="ECO:0000256" key="3">
    <source>
        <dbReference type="SAM" id="MobiDB-lite"/>
    </source>
</evidence>
<accession>A0A2S4PNS9</accession>
<feature type="domain" description="DUF676" evidence="4">
    <location>
        <begin position="418"/>
        <end position="561"/>
    </location>
</feature>
<dbReference type="Gene3D" id="3.40.50.1820">
    <property type="entry name" value="alpha/beta hydrolase"/>
    <property type="match status" value="1"/>
</dbReference>
<dbReference type="InterPro" id="IPR007751">
    <property type="entry name" value="DUF676_lipase-like"/>
</dbReference>
<evidence type="ECO:0000259" key="4">
    <source>
        <dbReference type="Pfam" id="PF05057"/>
    </source>
</evidence>
<feature type="region of interest" description="Disordered" evidence="3">
    <location>
        <begin position="946"/>
        <end position="974"/>
    </location>
</feature>
<dbReference type="SUPFAM" id="SSF53474">
    <property type="entry name" value="alpha/beta-Hydrolases"/>
    <property type="match status" value="1"/>
</dbReference>
<feature type="compositionally biased region" description="Basic and acidic residues" evidence="3">
    <location>
        <begin position="298"/>
        <end position="317"/>
    </location>
</feature>
<keyword evidence="2" id="KW-0442">Lipid degradation</keyword>
<evidence type="ECO:0000256" key="1">
    <source>
        <dbReference type="ARBA" id="ARBA00007920"/>
    </source>
</evidence>
<keyword evidence="2" id="KW-0443">Lipid metabolism</keyword>
<sequence length="974" mass="110431">MLLMQQTGSLKIGEIIRYTITYVPSQDPTVHPSSAFYLRIKNGCTAALRAAFIRGPYNLSVAAYPATYNPNEEFKDAKSLGIPTFEPYLRAGGAWDCKLKIPEQLRKNTGSRKGSLSIRNGDRNEAEQVSWIVEISSQVVLSGSALVHYEVLLGSDQNCLSPDASVMHRNPSVRRHSFQDRIRSTHSRTNSYKLDTQSKGVFSKAIELKVEDTAILWSKPCLPENFRDDEYLKEAIGSETDNVDSNPKEERDKTQKKERLKKFHLVILTHGLHSNIGADMLYLKESIDAAVKQAKVNAGERRRERKERNTGKSEKNQINETSKVTQQVPQDQINESEEEEEEDVVVRGFSGNVARTERGIKYLGKRLARYVLSMTHPEQPFQKVPKRRLSQAISHKRSQSTRNTTNEHQEKRRRAYQFTSISFIGHSLGGIVQTYAVAYIQKHWPNFFDQIKPINFIALATPFLGLSNENPSYVKFALDFGFIGRTGQDLGLTWSAPTIARSGLGAIFGLLSENSPDQNQSEDKPILQILPMGPAHSALKKFKNRTVYSNVVNDGIVPLRTSCLFFIDWQCLGKVEKAKRECGLMGKFAEWSWAEITGATSNTISSSISVSSDDFQNEDYEKIPKCPSPRTKFTHDDNNEVQESSTLSTFIKRIHSHKSTSNDSLCPPELKQSAFIKRIHTPKSPTHDSLCPPELKETRIYQRSQTIKSPNYARSFNPPSPLSSGILVTLTDSQPMVTPTRTSVFESNGDLLIPPRTSVFESAGDLLIPPLPSVEYLLNFSSRPQSIFHDRIYHPWDIPPPVQEKKLHKSLSLQAFRKSSDNISGSRIQRLSSRVNIEKNKLEAPGNFSNAGMKIEEKIARAYHRDISWRKVLVRLEPDAHNNIIVRRMFANAYGWPVVKHLCDTHFSESEIHNSHDRTWPLVEEISKNGTENFVYEIKQNKHEFYEDSSYNDSDTESEDDNELRPNFQAEPKI</sequence>
<keyword evidence="6" id="KW-1185">Reference proteome</keyword>
<feature type="non-terminal residue" evidence="5">
    <location>
        <position position="974"/>
    </location>
</feature>
<dbReference type="InterPro" id="IPR029058">
    <property type="entry name" value="AB_hydrolase_fold"/>
</dbReference>
<dbReference type="GO" id="GO:0016042">
    <property type="term" value="P:lipid catabolic process"/>
    <property type="evidence" value="ECO:0007669"/>
    <property type="project" value="UniProtKB-KW"/>
</dbReference>
<evidence type="ECO:0000313" key="6">
    <source>
        <dbReference type="Proteomes" id="UP000237438"/>
    </source>
</evidence>